<keyword evidence="2" id="KW-1185">Reference proteome</keyword>
<evidence type="ECO:0000313" key="2">
    <source>
        <dbReference type="Proteomes" id="UP000037460"/>
    </source>
</evidence>
<name>A0A0M0J359_9EUKA</name>
<proteinExistence type="predicted"/>
<accession>A0A0M0J359</accession>
<comment type="caution">
    <text evidence="1">The sequence shown here is derived from an EMBL/GenBank/DDBJ whole genome shotgun (WGS) entry which is preliminary data.</text>
</comment>
<dbReference type="AlphaFoldDB" id="A0A0M0J359"/>
<evidence type="ECO:0000313" key="1">
    <source>
        <dbReference type="EMBL" id="KOO20950.1"/>
    </source>
</evidence>
<dbReference type="EMBL" id="JWZX01003399">
    <property type="protein sequence ID" value="KOO20950.1"/>
    <property type="molecule type" value="Genomic_DNA"/>
</dbReference>
<organism evidence="1 2">
    <name type="scientific">Chrysochromulina tobinii</name>
    <dbReference type="NCBI Taxonomy" id="1460289"/>
    <lineage>
        <taxon>Eukaryota</taxon>
        <taxon>Haptista</taxon>
        <taxon>Haptophyta</taxon>
        <taxon>Prymnesiophyceae</taxon>
        <taxon>Prymnesiales</taxon>
        <taxon>Chrysochromulinaceae</taxon>
        <taxon>Chrysochromulina</taxon>
    </lineage>
</organism>
<protein>
    <submittedName>
        <fullName evidence="1">Uncharacterized protein</fullName>
    </submittedName>
</protein>
<reference evidence="2" key="1">
    <citation type="journal article" date="2015" name="PLoS Genet.">
        <title>Genome Sequence and Transcriptome Analyses of Chrysochromulina tobin: Metabolic Tools for Enhanced Algal Fitness in the Prominent Order Prymnesiales (Haptophyceae).</title>
        <authorList>
            <person name="Hovde B.T."/>
            <person name="Deodato C.R."/>
            <person name="Hunsperger H.M."/>
            <person name="Ryken S.A."/>
            <person name="Yost W."/>
            <person name="Jha R.K."/>
            <person name="Patterson J."/>
            <person name="Monnat R.J. Jr."/>
            <person name="Barlow S.B."/>
            <person name="Starkenburg S.R."/>
            <person name="Cattolico R.A."/>
        </authorList>
    </citation>
    <scope>NUCLEOTIDE SEQUENCE</scope>
    <source>
        <strain evidence="2">CCMP291</strain>
    </source>
</reference>
<dbReference type="Proteomes" id="UP000037460">
    <property type="component" value="Unassembled WGS sequence"/>
</dbReference>
<gene>
    <name evidence="1" type="ORF">Ctob_000396</name>
</gene>
<sequence length="205" mass="22771">MMSPPAVHRVSKGTFHAARHSVLDEIVFNRDFDKSRSSSINRGRDTWTFQPSYSGFQSLALQMRPDQSIGRLPAMMMDGTVSSHASLPQIVAHGSRASSIQIKHNPALCGFVTEKVTKLPFAPGLRPDANFGRLKNHVELRNHESDLIINLNTPNQYPPSPFTPMFRPLGSVQPNVQPPGRPVTTHQPGRHRFFMSDITPKIGSV</sequence>